<dbReference type="PANTHER" id="PTHR11614">
    <property type="entry name" value="PHOSPHOLIPASE-RELATED"/>
    <property type="match status" value="1"/>
</dbReference>
<proteinExistence type="predicted"/>
<dbReference type="Gene3D" id="3.40.50.1820">
    <property type="entry name" value="alpha/beta hydrolase"/>
    <property type="match status" value="1"/>
</dbReference>
<gene>
    <name evidence="1" type="ORF">N508_000537</name>
</gene>
<dbReference type="InterPro" id="IPR051044">
    <property type="entry name" value="MAG_DAG_Lipase"/>
</dbReference>
<dbReference type="KEGG" id="msch:N508_000537"/>
<protein>
    <submittedName>
        <fullName evidence="1">Monoacylglycerol lipase</fullName>
        <ecNumber evidence="1">3.1.1.23</ecNumber>
    </submittedName>
</protein>
<sequence length="289" mass="32986">MNEFSINTFDNLKLSMASADINNPKAVVQIVHGLKEHKKRYYDFAAYLKDNGYAVFMSDNRGHGYSINDDYPLGYMADIHLLVKDQYEITKYIKSKYENTPLYMLGHSYGSMIARTYLQNYDAEISKLILSGTVAYNMFVNIGLLLGKVINTLKGEKSSSIILQSIADNDNISWVCSNPETMAQYKSDPFCTGYKYMNVSIINIFKGMKELHNIKAYKCQNPELKILSITGEKDPVTKSEKGISDSILTLKKAGYKNIENIVYKDMLHEVLNEVDKEQVYKDVLDFIEK</sequence>
<dbReference type="Pfam" id="PF12146">
    <property type="entry name" value="Hydrolase_4"/>
    <property type="match status" value="1"/>
</dbReference>
<evidence type="ECO:0000313" key="2">
    <source>
        <dbReference type="Proteomes" id="UP000017429"/>
    </source>
</evidence>
<dbReference type="EC" id="3.1.1.23" evidence="1"/>
<name>V2QA42_9BACT</name>
<dbReference type="RefSeq" id="WP_023276538.1">
    <property type="nucleotide sequence ID" value="NZ_CP097562.1"/>
</dbReference>
<dbReference type="Proteomes" id="UP000017429">
    <property type="component" value="Chromosome"/>
</dbReference>
<dbReference type="OrthoDB" id="9806902at2"/>
<dbReference type="GO" id="GO:0047372">
    <property type="term" value="F:monoacylglycerol lipase activity"/>
    <property type="evidence" value="ECO:0007669"/>
    <property type="project" value="UniProtKB-EC"/>
</dbReference>
<reference evidence="1" key="1">
    <citation type="journal article" date="2014" name="Genome Announc.">
        <title>Draft genome sequences of the altered schaedler flora, a defined bacterial community from gnotobiotic mice.</title>
        <authorList>
            <person name="Wannemuehler M.J."/>
            <person name="Overstreet A.M."/>
            <person name="Ward D.V."/>
            <person name="Phillips G.J."/>
        </authorList>
    </citation>
    <scope>NUCLEOTIDE SEQUENCE</scope>
    <source>
        <strain evidence="1">ASF457</strain>
    </source>
</reference>
<keyword evidence="1" id="KW-0378">Hydrolase</keyword>
<reference evidence="1" key="3">
    <citation type="submission" date="2022-06" db="EMBL/GenBank/DDBJ databases">
        <title>Resources to Facilitate Use of the Altered Schaedler Flora (ASF) Mouse Model to Study Microbiome Function.</title>
        <authorList>
            <person name="Proctor A."/>
            <person name="Parvinroo S."/>
            <person name="Richie T."/>
            <person name="Jia X."/>
            <person name="Lee S.T.M."/>
            <person name="Karp P.D."/>
            <person name="Paley S."/>
            <person name="Kostic A.D."/>
            <person name="Pierre J.F."/>
            <person name="Wannemuehler M.J."/>
            <person name="Phillips G.J."/>
        </authorList>
    </citation>
    <scope>NUCLEOTIDE SEQUENCE</scope>
    <source>
        <strain evidence="1">ASF457</strain>
    </source>
</reference>
<accession>V2QA42</accession>
<dbReference type="EMBL" id="CP097562">
    <property type="protein sequence ID" value="USF23476.1"/>
    <property type="molecule type" value="Genomic_DNA"/>
</dbReference>
<dbReference type="InterPro" id="IPR022742">
    <property type="entry name" value="Hydrolase_4"/>
</dbReference>
<keyword evidence="2" id="KW-1185">Reference proteome</keyword>
<organism evidence="1 2">
    <name type="scientific">Mucispirillum schaedleri ASF457</name>
    <dbReference type="NCBI Taxonomy" id="1379858"/>
    <lineage>
        <taxon>Bacteria</taxon>
        <taxon>Pseudomonadati</taxon>
        <taxon>Deferribacterota</taxon>
        <taxon>Deferribacteres</taxon>
        <taxon>Deferribacterales</taxon>
        <taxon>Mucispirillaceae</taxon>
        <taxon>Mucispirillum</taxon>
    </lineage>
</organism>
<dbReference type="InterPro" id="IPR029058">
    <property type="entry name" value="AB_hydrolase_fold"/>
</dbReference>
<dbReference type="AlphaFoldDB" id="V2QA42"/>
<evidence type="ECO:0000313" key="1">
    <source>
        <dbReference type="EMBL" id="USF23476.1"/>
    </source>
</evidence>
<reference evidence="1" key="2">
    <citation type="submission" date="2022-05" db="EMBL/GenBank/DDBJ databases">
        <authorList>
            <person name="Proctor A.L."/>
            <person name="Phillips G.J."/>
            <person name="Wannemuehler M.J."/>
        </authorList>
    </citation>
    <scope>NUCLEOTIDE SEQUENCE</scope>
    <source>
        <strain evidence="1">ASF457</strain>
    </source>
</reference>
<dbReference type="eggNOG" id="COG2267">
    <property type="taxonomic scope" value="Bacteria"/>
</dbReference>
<dbReference type="SUPFAM" id="SSF53474">
    <property type="entry name" value="alpha/beta-Hydrolases"/>
    <property type="match status" value="1"/>
</dbReference>